<dbReference type="EMBL" id="CM056817">
    <property type="protein sequence ID" value="KAJ8621458.1"/>
    <property type="molecule type" value="Genomic_DNA"/>
</dbReference>
<dbReference type="Proteomes" id="UP001234297">
    <property type="component" value="Chromosome 9"/>
</dbReference>
<gene>
    <name evidence="1" type="ORF">MRB53_029987</name>
</gene>
<proteinExistence type="predicted"/>
<sequence>MGMAPSNFLLLPLLLSISLLLLFSSSGAARVSSLSTLSSSSYSTTSPKSDIDSAIVGINKTVSETTKLAKFIHKMQKKYKDGFEANVLNDCNELIQDSKGLMKNSVKALKKYKHDGKVMHVGDAQTWLSAALTDVDTCYDEIKEGSNEELKDAIGKKIEDVETLMDVSLERINDLRA</sequence>
<organism evidence="1 2">
    <name type="scientific">Persea americana</name>
    <name type="common">Avocado</name>
    <dbReference type="NCBI Taxonomy" id="3435"/>
    <lineage>
        <taxon>Eukaryota</taxon>
        <taxon>Viridiplantae</taxon>
        <taxon>Streptophyta</taxon>
        <taxon>Embryophyta</taxon>
        <taxon>Tracheophyta</taxon>
        <taxon>Spermatophyta</taxon>
        <taxon>Magnoliopsida</taxon>
        <taxon>Magnoliidae</taxon>
        <taxon>Laurales</taxon>
        <taxon>Lauraceae</taxon>
        <taxon>Persea</taxon>
    </lineage>
</organism>
<evidence type="ECO:0000313" key="1">
    <source>
        <dbReference type="EMBL" id="KAJ8621458.1"/>
    </source>
</evidence>
<evidence type="ECO:0000313" key="2">
    <source>
        <dbReference type="Proteomes" id="UP001234297"/>
    </source>
</evidence>
<keyword evidence="2" id="KW-1185">Reference proteome</keyword>
<protein>
    <submittedName>
        <fullName evidence="1">Uncharacterized protein</fullName>
    </submittedName>
</protein>
<reference evidence="1 2" key="1">
    <citation type="journal article" date="2022" name="Hortic Res">
        <title>A haplotype resolved chromosomal level avocado genome allows analysis of novel avocado genes.</title>
        <authorList>
            <person name="Nath O."/>
            <person name="Fletcher S.J."/>
            <person name="Hayward A."/>
            <person name="Shaw L.M."/>
            <person name="Masouleh A.K."/>
            <person name="Furtado A."/>
            <person name="Henry R.J."/>
            <person name="Mitter N."/>
        </authorList>
    </citation>
    <scope>NUCLEOTIDE SEQUENCE [LARGE SCALE GENOMIC DNA]</scope>
    <source>
        <strain evidence="2">cv. Hass</strain>
    </source>
</reference>
<accession>A0ACC2KK25</accession>
<name>A0ACC2KK25_PERAE</name>
<comment type="caution">
    <text evidence="1">The sequence shown here is derived from an EMBL/GenBank/DDBJ whole genome shotgun (WGS) entry which is preliminary data.</text>
</comment>